<evidence type="ECO:0008006" key="4">
    <source>
        <dbReference type="Google" id="ProtNLM"/>
    </source>
</evidence>
<keyword evidence="3" id="KW-1185">Reference proteome</keyword>
<gene>
    <name evidence="2" type="ORF">GCM10007276_17370</name>
</gene>
<feature type="region of interest" description="Disordered" evidence="1">
    <location>
        <begin position="132"/>
        <end position="164"/>
    </location>
</feature>
<dbReference type="AlphaFoldDB" id="A0A8J2YDN6"/>
<dbReference type="Proteomes" id="UP000602745">
    <property type="component" value="Unassembled WGS sequence"/>
</dbReference>
<organism evidence="2 3">
    <name type="scientific">Agaricicola taiwanensis</name>
    <dbReference type="NCBI Taxonomy" id="591372"/>
    <lineage>
        <taxon>Bacteria</taxon>
        <taxon>Pseudomonadati</taxon>
        <taxon>Pseudomonadota</taxon>
        <taxon>Alphaproteobacteria</taxon>
        <taxon>Rhodobacterales</taxon>
        <taxon>Paracoccaceae</taxon>
        <taxon>Agaricicola</taxon>
    </lineage>
</organism>
<protein>
    <recommendedName>
        <fullName evidence="4">Flagellar protein FlgN</fullName>
    </recommendedName>
</protein>
<reference evidence="2" key="2">
    <citation type="submission" date="2020-09" db="EMBL/GenBank/DDBJ databases">
        <authorList>
            <person name="Sun Q."/>
            <person name="Sedlacek I."/>
        </authorList>
    </citation>
    <scope>NUCLEOTIDE SEQUENCE</scope>
    <source>
        <strain evidence="2">CCM 7684</strain>
    </source>
</reference>
<evidence type="ECO:0000313" key="3">
    <source>
        <dbReference type="Proteomes" id="UP000602745"/>
    </source>
</evidence>
<reference evidence="2" key="1">
    <citation type="journal article" date="2014" name="Int. J. Syst. Evol. Microbiol.">
        <title>Complete genome sequence of Corynebacterium casei LMG S-19264T (=DSM 44701T), isolated from a smear-ripened cheese.</title>
        <authorList>
            <consortium name="US DOE Joint Genome Institute (JGI-PGF)"/>
            <person name="Walter F."/>
            <person name="Albersmeier A."/>
            <person name="Kalinowski J."/>
            <person name="Ruckert C."/>
        </authorList>
    </citation>
    <scope>NUCLEOTIDE SEQUENCE</scope>
    <source>
        <strain evidence="2">CCM 7684</strain>
    </source>
</reference>
<evidence type="ECO:0000256" key="1">
    <source>
        <dbReference type="SAM" id="MobiDB-lite"/>
    </source>
</evidence>
<dbReference type="EMBL" id="BMCP01000002">
    <property type="protein sequence ID" value="GGE40547.1"/>
    <property type="molecule type" value="Genomic_DNA"/>
</dbReference>
<accession>A0A8J2YDN6</accession>
<sequence>MTHAPMHQMSATEQQQPAIESALDAESVLRQISDTVERLHLIVQRETELMRASRLVEAAGLEEEKRVLAGEYQRHIELVRRHSERISSLAPQSIADLRSRHENFQADLEVNLAVLGTARAVAEDIMRTVASRVGQQHQGPATYGASGTASNKAQAAPLSVSRSL</sequence>
<comment type="caution">
    <text evidence="2">The sequence shown here is derived from an EMBL/GenBank/DDBJ whole genome shotgun (WGS) entry which is preliminary data.</text>
</comment>
<dbReference type="RefSeq" id="WP_188409353.1">
    <property type="nucleotide sequence ID" value="NZ_BMCP01000002.1"/>
</dbReference>
<proteinExistence type="predicted"/>
<evidence type="ECO:0000313" key="2">
    <source>
        <dbReference type="EMBL" id="GGE40547.1"/>
    </source>
</evidence>
<feature type="compositionally biased region" description="Polar residues" evidence="1">
    <location>
        <begin position="133"/>
        <end position="153"/>
    </location>
</feature>
<name>A0A8J2YDN6_9RHOB</name>